<dbReference type="InterPro" id="IPR051225">
    <property type="entry name" value="NAD(P)_epim/dehydratase"/>
</dbReference>
<dbReference type="InterPro" id="IPR001509">
    <property type="entry name" value="Epimerase_deHydtase"/>
</dbReference>
<reference evidence="3" key="1">
    <citation type="submission" date="2020-01" db="EMBL/GenBank/DDBJ databases">
        <title>Muricauda ochracea sp. nov., isolated from a tidal flat of Garorim bay in Korea.</title>
        <authorList>
            <person name="Kim D."/>
            <person name="Yoo Y."/>
            <person name="Kim J.-J."/>
        </authorList>
    </citation>
    <scope>NUCLEOTIDE SEQUENCE</scope>
    <source>
        <strain evidence="3">JGD-17</strain>
    </source>
</reference>
<accession>A0A964WWV9</accession>
<dbReference type="Pfam" id="PF01370">
    <property type="entry name" value="Epimerase"/>
    <property type="match status" value="1"/>
</dbReference>
<dbReference type="Gene3D" id="3.40.50.720">
    <property type="entry name" value="NAD(P)-binding Rossmann-like Domain"/>
    <property type="match status" value="1"/>
</dbReference>
<protein>
    <submittedName>
        <fullName evidence="3">NAD-dependent epimerase/dehydratase family protein</fullName>
    </submittedName>
</protein>
<sequence length="343" mass="39009">MKKQTERAKPETVQKSIPQKRAKKDRILVIGAGGQLGRELVRTLVAVYGEERVVASDIREEARGHFPYCQFEPLNVFANQRMERTMEENHIGQVYHLAAILSADGEIDPQSTWQINLDGLLLVLEACRKLGVEKIFWPSSIAVFGPMSRLDPSPQFGVKDAQTVYGIAKSAGELWCQYYHKKYGLDVRCLRYPGIIGHGCLPAGGTTDYAVDIFHHAVQGKPYTCYLSNDTKLPMLYMPDAVKAALDLMNAPTKNIKIRTGYNLQGTSFTPIEVYESIRRFYPRFKISFEPDFRQQIAEGWPRAVDDTEARKDWGWDPKYDLDYMTEDMLDHLARPPKVSLNV</sequence>
<feature type="domain" description="NAD-dependent epimerase/dehydratase" evidence="2">
    <location>
        <begin position="27"/>
        <end position="254"/>
    </location>
</feature>
<dbReference type="SUPFAM" id="SSF51735">
    <property type="entry name" value="NAD(P)-binding Rossmann-fold domains"/>
    <property type="match status" value="1"/>
</dbReference>
<dbReference type="GO" id="GO:0008743">
    <property type="term" value="F:L-threonine 3-dehydrogenase activity"/>
    <property type="evidence" value="ECO:0007669"/>
    <property type="project" value="TreeGrafter"/>
</dbReference>
<dbReference type="Proteomes" id="UP000667650">
    <property type="component" value="Unassembled WGS sequence"/>
</dbReference>
<evidence type="ECO:0000313" key="3">
    <source>
        <dbReference type="EMBL" id="NAY91420.1"/>
    </source>
</evidence>
<name>A0A964WWV9_9FLAO</name>
<dbReference type="EMBL" id="JAAABI010000002">
    <property type="protein sequence ID" value="NAY91420.1"/>
    <property type="molecule type" value="Genomic_DNA"/>
</dbReference>
<evidence type="ECO:0000259" key="2">
    <source>
        <dbReference type="Pfam" id="PF01370"/>
    </source>
</evidence>
<dbReference type="RefSeq" id="WP_166522845.1">
    <property type="nucleotide sequence ID" value="NZ_JAAABI010000002.1"/>
</dbReference>
<dbReference type="AlphaFoldDB" id="A0A964WWV9"/>
<dbReference type="PANTHER" id="PTHR42687">
    <property type="entry name" value="L-THREONINE 3-DEHYDROGENASE"/>
    <property type="match status" value="1"/>
</dbReference>
<gene>
    <name evidence="3" type="ORF">GTQ34_05760</name>
</gene>
<dbReference type="InterPro" id="IPR036291">
    <property type="entry name" value="NAD(P)-bd_dom_sf"/>
</dbReference>
<evidence type="ECO:0000256" key="1">
    <source>
        <dbReference type="ARBA" id="ARBA00007637"/>
    </source>
</evidence>
<proteinExistence type="inferred from homology"/>
<evidence type="ECO:0000313" key="4">
    <source>
        <dbReference type="Proteomes" id="UP000667650"/>
    </source>
</evidence>
<keyword evidence="4" id="KW-1185">Reference proteome</keyword>
<comment type="caution">
    <text evidence="3">The sequence shown here is derived from an EMBL/GenBank/DDBJ whole genome shotgun (WGS) entry which is preliminary data.</text>
</comment>
<organism evidence="3 4">
    <name type="scientific">Flagellimonas ochracea</name>
    <dbReference type="NCBI Taxonomy" id="2696472"/>
    <lineage>
        <taxon>Bacteria</taxon>
        <taxon>Pseudomonadati</taxon>
        <taxon>Bacteroidota</taxon>
        <taxon>Flavobacteriia</taxon>
        <taxon>Flavobacteriales</taxon>
        <taxon>Flavobacteriaceae</taxon>
        <taxon>Flagellimonas</taxon>
    </lineage>
</organism>
<dbReference type="GO" id="GO:0006567">
    <property type="term" value="P:L-threonine catabolic process"/>
    <property type="evidence" value="ECO:0007669"/>
    <property type="project" value="TreeGrafter"/>
</dbReference>
<comment type="similarity">
    <text evidence="1">Belongs to the NAD(P)-dependent epimerase/dehydratase family.</text>
</comment>
<dbReference type="PANTHER" id="PTHR42687:SF1">
    <property type="entry name" value="L-THREONINE 3-DEHYDROGENASE, MITOCHONDRIAL"/>
    <property type="match status" value="1"/>
</dbReference>